<feature type="domain" description="C2" evidence="8">
    <location>
        <begin position="1423"/>
        <end position="1546"/>
    </location>
</feature>
<feature type="compositionally biased region" description="Basic and acidic residues" evidence="6">
    <location>
        <begin position="1086"/>
        <end position="1097"/>
    </location>
</feature>
<dbReference type="InterPro" id="IPR037721">
    <property type="entry name" value="Ferlin"/>
</dbReference>
<dbReference type="GO" id="GO:0016020">
    <property type="term" value="C:membrane"/>
    <property type="evidence" value="ECO:0007669"/>
    <property type="project" value="UniProtKB-SubCell"/>
</dbReference>
<feature type="domain" description="C2" evidence="8">
    <location>
        <begin position="213"/>
        <end position="337"/>
    </location>
</feature>
<evidence type="ECO:0000256" key="4">
    <source>
        <dbReference type="ARBA" id="ARBA00022989"/>
    </source>
</evidence>
<dbReference type="InterPro" id="IPR012968">
    <property type="entry name" value="FerIin_dom"/>
</dbReference>
<dbReference type="OrthoDB" id="270970at2759"/>
<feature type="domain" description="C2" evidence="8">
    <location>
        <begin position="378"/>
        <end position="512"/>
    </location>
</feature>
<feature type="domain" description="C2" evidence="8">
    <location>
        <begin position="1263"/>
        <end position="1382"/>
    </location>
</feature>
<feature type="domain" description="C2" evidence="8">
    <location>
        <begin position="11"/>
        <end position="130"/>
    </location>
</feature>
<dbReference type="Gene3D" id="2.60.40.150">
    <property type="entry name" value="C2 domain"/>
    <property type="match status" value="6"/>
</dbReference>
<keyword evidence="3" id="KW-0677">Repeat</keyword>
<feature type="region of interest" description="Disordered" evidence="6">
    <location>
        <begin position="1619"/>
        <end position="1645"/>
    </location>
</feature>
<organism evidence="9">
    <name type="scientific">Aphanomyces astaci</name>
    <name type="common">Crayfish plague agent</name>
    <dbReference type="NCBI Taxonomy" id="112090"/>
    <lineage>
        <taxon>Eukaryota</taxon>
        <taxon>Sar</taxon>
        <taxon>Stramenopiles</taxon>
        <taxon>Oomycota</taxon>
        <taxon>Saprolegniomycetes</taxon>
        <taxon>Saprolegniales</taxon>
        <taxon>Verrucalvaceae</taxon>
        <taxon>Aphanomyces</taxon>
    </lineage>
</organism>
<proteinExistence type="predicted"/>
<dbReference type="CDD" id="cd00030">
    <property type="entry name" value="C2"/>
    <property type="match status" value="2"/>
</dbReference>
<feature type="region of interest" description="Disordered" evidence="6">
    <location>
        <begin position="1548"/>
        <end position="1607"/>
    </location>
</feature>
<protein>
    <recommendedName>
        <fullName evidence="8">C2 domain-containing protein</fullName>
    </recommendedName>
</protein>
<dbReference type="EMBL" id="KI913139">
    <property type="protein sequence ID" value="ETV75812.1"/>
    <property type="molecule type" value="Genomic_DNA"/>
</dbReference>
<dbReference type="InterPro" id="IPR037724">
    <property type="entry name" value="C2E_Ferlin"/>
</dbReference>
<accession>W4G7X7</accession>
<feature type="transmembrane region" description="Helical" evidence="7">
    <location>
        <begin position="1754"/>
        <end position="1771"/>
    </location>
</feature>
<dbReference type="PANTHER" id="PTHR12546:SF33">
    <property type="entry name" value="SPERM VESICLE FUSION PROTEIN FER-1"/>
    <property type="match status" value="1"/>
</dbReference>
<reference evidence="9" key="1">
    <citation type="submission" date="2013-12" db="EMBL/GenBank/DDBJ databases">
        <title>The Genome Sequence of Aphanomyces astaci APO3.</title>
        <authorList>
            <consortium name="The Broad Institute Genomics Platform"/>
            <person name="Russ C."/>
            <person name="Tyler B."/>
            <person name="van West P."/>
            <person name="Dieguez-Uribeondo J."/>
            <person name="Young S.K."/>
            <person name="Zeng Q."/>
            <person name="Gargeya S."/>
            <person name="Fitzgerald M."/>
            <person name="Abouelleil A."/>
            <person name="Alvarado L."/>
            <person name="Chapman S.B."/>
            <person name="Gainer-Dewar J."/>
            <person name="Goldberg J."/>
            <person name="Griggs A."/>
            <person name="Gujja S."/>
            <person name="Hansen M."/>
            <person name="Howarth C."/>
            <person name="Imamovic A."/>
            <person name="Ireland A."/>
            <person name="Larimer J."/>
            <person name="McCowan C."/>
            <person name="Murphy C."/>
            <person name="Pearson M."/>
            <person name="Poon T.W."/>
            <person name="Priest M."/>
            <person name="Roberts A."/>
            <person name="Saif S."/>
            <person name="Shea T."/>
            <person name="Sykes S."/>
            <person name="Wortman J."/>
            <person name="Nusbaum C."/>
            <person name="Birren B."/>
        </authorList>
    </citation>
    <scope>NUCLEOTIDE SEQUENCE [LARGE SCALE GENOMIC DNA]</scope>
    <source>
        <strain evidence="9">APO3</strain>
    </source>
</reference>
<dbReference type="PANTHER" id="PTHR12546">
    <property type="entry name" value="FER-1-LIKE"/>
    <property type="match status" value="1"/>
</dbReference>
<comment type="subcellular location">
    <subcellularLocation>
        <location evidence="1">Membrane</location>
        <topology evidence="1">Single-pass membrane protein</topology>
    </subcellularLocation>
</comment>
<gene>
    <name evidence="9" type="ORF">H257_10178</name>
</gene>
<dbReference type="PROSITE" id="PS50004">
    <property type="entry name" value="C2"/>
    <property type="match status" value="7"/>
</dbReference>
<keyword evidence="5 7" id="KW-0472">Membrane</keyword>
<dbReference type="VEuPathDB" id="FungiDB:H257_10178"/>
<dbReference type="Pfam" id="PF00168">
    <property type="entry name" value="C2"/>
    <property type="match status" value="7"/>
</dbReference>
<evidence type="ECO:0000259" key="8">
    <source>
        <dbReference type="PROSITE" id="PS50004"/>
    </source>
</evidence>
<dbReference type="SMART" id="SM00239">
    <property type="entry name" value="C2"/>
    <property type="match status" value="7"/>
</dbReference>
<dbReference type="InterPro" id="IPR035892">
    <property type="entry name" value="C2_domain_sf"/>
</dbReference>
<evidence type="ECO:0000256" key="7">
    <source>
        <dbReference type="SAM" id="Phobius"/>
    </source>
</evidence>
<sequence length="1781" mass="200105">MSRASTTAAAAPPSIRLYEAEDIPEGTKPPNTLRITVIRARGVAMAALRSTTSLYCKLSCAGIEHKTKLKAKTLDPLWNETFSFRSPDFLTACTITVADKVNIKKRFVGQIRIVASDIATEPMMRCTRLFPLLDKSWEAREKPLGELELKVCLVYEREHDAVVLHSMKAAERSADDSSDAIVVWDTGDGEGVAVQQDETEEEALLRKQELEWQEKQRQDAIMSNVPKGDYQIQAHIIEARDIKGEFFDGTSDPICYVEVLDKRQKTHAKFKSLSCVFDEIMFFHFHGIGRDELETATINVSLYDRNVVRPNTIIGTYQFDVMSIYCRPKREIYRQWVALVDYKSKQDSGIQGFLLLSLAMAGPGESFPVHDLTSLSTAVESPAMLLLPPTVEQHVHFLVVTVYVAEDVPPMDVHTLSPAGIGIDAFVRVDFAGNRKCKSSVVTVKGTSNLSVPFFEELWIPVMMPTMSRRITISLRDREFGRSSDVVGTFAHDFQAVPLVTHDLADPTNLVYLREVPLRYINLYGPPLKHADAKAGDMMKRYPDHASTYRGRLLVSFAHVSQPNPDDSDRFVVKEVEDEDWEALKPPLTRYVLRLSLLAGQDLPSVRAKTGLPARLFVVVAIGPHELRFEANAAKNGSIVWGLTQEMKNIVLASDLTQVPDIIVTLCKETSDTDDPVGVSFARLRAGDVVARGMEPAVTWLHLRQEICRKGSIPVGQHPGSLLLRMAFAREEVAARQVWANDASLVTPTIPALVRVHIFQCKGLVVDDLKSKGTLPDPLVQVHFNGVTRKTKPRSRTLDPLYYESLQFDTTIPAKAEYAGEVWIQVVNKIGFNTVKYMGEYRVPLAKCTKASTVPYPSWVPLTKSDLMDDAVAAGQLLVSVQIIEHPTAEDRTAALPSIVPECREAYVDIIALGVRNLKNNNLLHIQNPFVEFELTGLNSTSGENNIQRRTKASHEPTSKNANFLERLVIPTRLPIDILFAPQLVLKVYDSTLAGLHQPLIASCVIDLTLKLPWSPSYEPPQQQAFDYHIDAAKKRSKQRRVVQPKAETPAIEVASSNGDSKHEKHATADAEPTGNNDLDDDDDNGDSHPSRHRVADSDDEDGNLVDEILPPETHDDDGTGIGVLALPAVSFEATDESKQDPAVLYQVQQAHDRRLFASVQDAKKKGQVYFVSDPNAMVASSFTSPDDEAHALDSPAYYAGRDWWLKLEGEELEDFLKTAPFESYALFRAHTMIPSFFRKKKTKVQVQTGIFKGLVVVTLKPQKTNPLIDFVSLTDPQPYEVRVYVLKAANLQPKDRNGLSDPYLRLTLGKTKVNGRAAYKKKTLHPDFYKCYVFDTTIPGPSQLAIQVWDYDRMGTDDFIGETVIDLEDRWYHSMWQDIGFKHPQLDGSGILKPIEHRHLWTGKESTSQGSLQLWVDILTPAQAALYEPVNIEPPPPQKFEVRVVIWRSEGVTDRDMNTMNDLFVKAWMEGTKPQTTDTHWRCSTGKGSWNYRLKFTVQMPMKPEYGRLTIQLWDKDLAKWNDLIGESQLDLYKWIHKAFHEKRTVRPFKEQNTGKKGGFLAQNEEDESSDDEDDDNEGDHGPDLENNNSEQHKPLLDSKKKKLHSKLKKKITNVLKKVKRRKQTLTPDERQRRKAEKESNDKDEAFQSILDMLGMGRLSDDSDWLEMRYTNREAGISESMGKLGVCIHIVPEAEYLATPVGSGRDEPNINPYLPPTVGRIRFSANPFSMLKELLGPELCGKLACFVCCAGCLSFMALFGASIMSTLTFYQQLQNQKDKL</sequence>
<evidence type="ECO:0000256" key="3">
    <source>
        <dbReference type="ARBA" id="ARBA00022737"/>
    </source>
</evidence>
<name>W4G7X7_APHAT</name>
<evidence type="ECO:0000256" key="5">
    <source>
        <dbReference type="ARBA" id="ARBA00023136"/>
    </source>
</evidence>
<evidence type="ECO:0000256" key="1">
    <source>
        <dbReference type="ARBA" id="ARBA00004167"/>
    </source>
</evidence>
<dbReference type="SUPFAM" id="SSF49562">
    <property type="entry name" value="C2 domain (Calcium/lipid-binding domain, CaLB)"/>
    <property type="match status" value="7"/>
</dbReference>
<feature type="compositionally biased region" description="Basic and acidic residues" evidence="6">
    <location>
        <begin position="1060"/>
        <end position="1069"/>
    </location>
</feature>
<dbReference type="CDD" id="cd04037">
    <property type="entry name" value="C2E_Ferlin"/>
    <property type="match status" value="1"/>
</dbReference>
<evidence type="ECO:0000313" key="9">
    <source>
        <dbReference type="EMBL" id="ETV75812.1"/>
    </source>
</evidence>
<evidence type="ECO:0000256" key="2">
    <source>
        <dbReference type="ARBA" id="ARBA00022692"/>
    </source>
</evidence>
<feature type="domain" description="C2" evidence="8">
    <location>
        <begin position="887"/>
        <end position="1028"/>
    </location>
</feature>
<feature type="region of interest" description="Disordered" evidence="6">
    <location>
        <begin position="1036"/>
        <end position="1120"/>
    </location>
</feature>
<dbReference type="GO" id="GO:0007009">
    <property type="term" value="P:plasma membrane organization"/>
    <property type="evidence" value="ECO:0007669"/>
    <property type="project" value="TreeGrafter"/>
</dbReference>
<dbReference type="SMART" id="SM01202">
    <property type="entry name" value="FerI"/>
    <property type="match status" value="1"/>
</dbReference>
<dbReference type="InterPro" id="IPR000008">
    <property type="entry name" value="C2_dom"/>
</dbReference>
<keyword evidence="2 7" id="KW-0812">Transmembrane</keyword>
<dbReference type="RefSeq" id="XP_009834943.1">
    <property type="nucleotide sequence ID" value="XM_009836641.1"/>
</dbReference>
<keyword evidence="4 7" id="KW-1133">Transmembrane helix</keyword>
<dbReference type="STRING" id="112090.W4G7X7"/>
<feature type="compositionally biased region" description="Basic and acidic residues" evidence="6">
    <location>
        <begin position="1629"/>
        <end position="1645"/>
    </location>
</feature>
<dbReference type="GeneID" id="20812174"/>
<feature type="domain" description="C2" evidence="8">
    <location>
        <begin position="730"/>
        <end position="860"/>
    </location>
</feature>
<feature type="compositionally biased region" description="Acidic residues" evidence="6">
    <location>
        <begin position="1565"/>
        <end position="1579"/>
    </location>
</feature>
<evidence type="ECO:0000256" key="6">
    <source>
        <dbReference type="SAM" id="MobiDB-lite"/>
    </source>
</evidence>